<feature type="region of interest" description="Disordered" evidence="1">
    <location>
        <begin position="1"/>
        <end position="20"/>
    </location>
</feature>
<proteinExistence type="predicted"/>
<evidence type="ECO:0000313" key="4">
    <source>
        <dbReference type="Proteomes" id="UP000028582"/>
    </source>
</evidence>
<evidence type="ECO:0000256" key="2">
    <source>
        <dbReference type="SAM" id="Phobius"/>
    </source>
</evidence>
<organism evidence="3 4">
    <name type="scientific">Phytophthora nicotianae P1976</name>
    <dbReference type="NCBI Taxonomy" id="1317066"/>
    <lineage>
        <taxon>Eukaryota</taxon>
        <taxon>Sar</taxon>
        <taxon>Stramenopiles</taxon>
        <taxon>Oomycota</taxon>
        <taxon>Peronosporomycetes</taxon>
        <taxon>Peronosporales</taxon>
        <taxon>Peronosporaceae</taxon>
        <taxon>Phytophthora</taxon>
    </lineage>
</organism>
<dbReference type="EMBL" id="ANJA01000638">
    <property type="protein sequence ID" value="ETO82793.1"/>
    <property type="molecule type" value="Genomic_DNA"/>
</dbReference>
<accession>A0A081AV82</accession>
<protein>
    <submittedName>
        <fullName evidence="3">Uncharacterized protein</fullName>
    </submittedName>
</protein>
<keyword evidence="2" id="KW-1133">Transmembrane helix</keyword>
<dbReference type="Proteomes" id="UP000028582">
    <property type="component" value="Unassembled WGS sequence"/>
</dbReference>
<evidence type="ECO:0000256" key="1">
    <source>
        <dbReference type="SAM" id="MobiDB-lite"/>
    </source>
</evidence>
<keyword evidence="2" id="KW-0812">Transmembrane</keyword>
<reference evidence="3 4" key="1">
    <citation type="submission" date="2013-11" db="EMBL/GenBank/DDBJ databases">
        <title>The Genome Sequence of Phytophthora parasitica P1976.</title>
        <authorList>
            <consortium name="The Broad Institute Genomics Platform"/>
            <person name="Russ C."/>
            <person name="Tyler B."/>
            <person name="Panabieres F."/>
            <person name="Shan W."/>
            <person name="Tripathy S."/>
            <person name="Grunwald N."/>
            <person name="Machado M."/>
            <person name="Johnson C.S."/>
            <person name="Walker B."/>
            <person name="Young S."/>
            <person name="Zeng Q."/>
            <person name="Gargeya S."/>
            <person name="Fitzgerald M."/>
            <person name="Haas B."/>
            <person name="Abouelleil A."/>
            <person name="Allen A.W."/>
            <person name="Alvarado L."/>
            <person name="Arachchi H.M."/>
            <person name="Berlin A.M."/>
            <person name="Chapman S.B."/>
            <person name="Gainer-Dewar J."/>
            <person name="Goldberg J."/>
            <person name="Griggs A."/>
            <person name="Gujja S."/>
            <person name="Hansen M."/>
            <person name="Howarth C."/>
            <person name="Imamovic A."/>
            <person name="Ireland A."/>
            <person name="Larimer J."/>
            <person name="McCowan C."/>
            <person name="Murphy C."/>
            <person name="Pearson M."/>
            <person name="Poon T.W."/>
            <person name="Priest M."/>
            <person name="Roberts A."/>
            <person name="Saif S."/>
            <person name="Shea T."/>
            <person name="Sisk P."/>
            <person name="Sykes S."/>
            <person name="Wortman J."/>
            <person name="Nusbaum C."/>
            <person name="Birren B."/>
        </authorList>
    </citation>
    <scope>NUCLEOTIDE SEQUENCE [LARGE SCALE GENOMIC DNA]</scope>
    <source>
        <strain evidence="3 4">P1976</strain>
    </source>
</reference>
<evidence type="ECO:0000313" key="3">
    <source>
        <dbReference type="EMBL" id="ETO82793.1"/>
    </source>
</evidence>
<name>A0A081AV82_PHYNI</name>
<sequence>MAGVVRKDTGVDDERDDRRGDLSVDVEINVSRGESIRSLQCSGKEGESAGNATESEVHEIENDFVVVVEIGPAKGPIKTINTMRFVELEWDVVVAVTIVAVLLWLVLRNRSVLTTVRATHMTVVLQLALKSVILVGIAQPVGLGASQV</sequence>
<gene>
    <name evidence="3" type="ORF">F444_03112</name>
</gene>
<feature type="transmembrane region" description="Helical" evidence="2">
    <location>
        <begin position="127"/>
        <end position="145"/>
    </location>
</feature>
<feature type="transmembrane region" description="Helical" evidence="2">
    <location>
        <begin position="88"/>
        <end position="107"/>
    </location>
</feature>
<comment type="caution">
    <text evidence="3">The sequence shown here is derived from an EMBL/GenBank/DDBJ whole genome shotgun (WGS) entry which is preliminary data.</text>
</comment>
<keyword evidence="2" id="KW-0472">Membrane</keyword>
<dbReference type="AlphaFoldDB" id="A0A081AV82"/>